<name>A0A840TT14_9BACT</name>
<dbReference type="RefSeq" id="WP_184178855.1">
    <property type="nucleotide sequence ID" value="NZ_JACHGF010000014.1"/>
</dbReference>
<evidence type="ECO:0000313" key="2">
    <source>
        <dbReference type="EMBL" id="MBB5287091.1"/>
    </source>
</evidence>
<sequence>MTTKTTTPPTAKTSEPNKASRAHTLKERTTARRALIKKAHEEGRLLTAAELKKAQLADLQELIDLYR</sequence>
<feature type="region of interest" description="Disordered" evidence="1">
    <location>
        <begin position="1"/>
        <end position="29"/>
    </location>
</feature>
<evidence type="ECO:0000313" key="3">
    <source>
        <dbReference type="Proteomes" id="UP000557307"/>
    </source>
</evidence>
<dbReference type="EMBL" id="JACHGF010000014">
    <property type="protein sequence ID" value="MBB5287091.1"/>
    <property type="molecule type" value="Genomic_DNA"/>
</dbReference>
<protein>
    <submittedName>
        <fullName evidence="2">Uncharacterized protein</fullName>
    </submittedName>
</protein>
<evidence type="ECO:0000256" key="1">
    <source>
        <dbReference type="SAM" id="MobiDB-lite"/>
    </source>
</evidence>
<keyword evidence="3" id="KW-1185">Reference proteome</keyword>
<comment type="caution">
    <text evidence="2">The sequence shown here is derived from an EMBL/GenBank/DDBJ whole genome shotgun (WGS) entry which is preliminary data.</text>
</comment>
<proteinExistence type="predicted"/>
<feature type="compositionally biased region" description="Low complexity" evidence="1">
    <location>
        <begin position="1"/>
        <end position="13"/>
    </location>
</feature>
<accession>A0A840TT14</accession>
<dbReference type="AlphaFoldDB" id="A0A840TT14"/>
<reference evidence="2 3" key="1">
    <citation type="submission" date="2020-08" db="EMBL/GenBank/DDBJ databases">
        <title>Genomic Encyclopedia of Type Strains, Phase IV (KMG-IV): sequencing the most valuable type-strain genomes for metagenomic binning, comparative biology and taxonomic classification.</title>
        <authorList>
            <person name="Goeker M."/>
        </authorList>
    </citation>
    <scope>NUCLEOTIDE SEQUENCE [LARGE SCALE GENOMIC DNA]</scope>
    <source>
        <strain evidence="2 3">DSM 105074</strain>
    </source>
</reference>
<dbReference type="Proteomes" id="UP000557307">
    <property type="component" value="Unassembled WGS sequence"/>
</dbReference>
<organism evidence="2 3">
    <name type="scientific">Rhabdobacter roseus</name>
    <dbReference type="NCBI Taxonomy" id="1655419"/>
    <lineage>
        <taxon>Bacteria</taxon>
        <taxon>Pseudomonadati</taxon>
        <taxon>Bacteroidota</taxon>
        <taxon>Cytophagia</taxon>
        <taxon>Cytophagales</taxon>
        <taxon>Cytophagaceae</taxon>
        <taxon>Rhabdobacter</taxon>
    </lineage>
</organism>
<gene>
    <name evidence="2" type="ORF">HNQ92_005253</name>
</gene>